<dbReference type="Proteomes" id="UP001431209">
    <property type="component" value="Unassembled WGS sequence"/>
</dbReference>
<name>A0AAW2YJK1_9EUKA</name>
<keyword evidence="1" id="KW-1133">Transmembrane helix</keyword>
<feature type="transmembrane region" description="Helical" evidence="1">
    <location>
        <begin position="33"/>
        <end position="50"/>
    </location>
</feature>
<keyword evidence="1" id="KW-0812">Transmembrane</keyword>
<sequence>MLTKRRQEGNTEPVLHGYDKPEKYGLLTKNRKLIDIALASTIVALLFLVLTNKSASWCFNDLDNLKECAQRTPMESHIQKIQQYKTQGLAPLILQEDAQTIPVIDVIFTNLPDGLLETKKTQAELDAFLRGRANLNFGGKRGDGLIVLSGLHEKTLLEEVSKIDFTNTKKMYKKFSLLFAIEADSCEILHQYTSQLPEVIYKTNGVRVEVSAWKDGELLHCNVNDQSAARIARAMG</sequence>
<reference evidence="2 3" key="1">
    <citation type="submission" date="2024-03" db="EMBL/GenBank/DDBJ databases">
        <title>The Acrasis kona genome and developmental transcriptomes reveal deep origins of eukaryotic multicellular pathways.</title>
        <authorList>
            <person name="Sheikh S."/>
            <person name="Fu C.-J."/>
            <person name="Brown M.W."/>
            <person name="Baldauf S.L."/>
        </authorList>
    </citation>
    <scope>NUCLEOTIDE SEQUENCE [LARGE SCALE GENOMIC DNA]</scope>
    <source>
        <strain evidence="2 3">ATCC MYA-3509</strain>
    </source>
</reference>
<proteinExistence type="predicted"/>
<evidence type="ECO:0000256" key="1">
    <source>
        <dbReference type="SAM" id="Phobius"/>
    </source>
</evidence>
<comment type="caution">
    <text evidence="2">The sequence shown here is derived from an EMBL/GenBank/DDBJ whole genome shotgun (WGS) entry which is preliminary data.</text>
</comment>
<gene>
    <name evidence="2" type="ORF">AKO1_005738</name>
</gene>
<evidence type="ECO:0000313" key="2">
    <source>
        <dbReference type="EMBL" id="KAL0477178.1"/>
    </source>
</evidence>
<keyword evidence="1" id="KW-0472">Membrane</keyword>
<accession>A0AAW2YJK1</accession>
<evidence type="ECO:0000313" key="3">
    <source>
        <dbReference type="Proteomes" id="UP001431209"/>
    </source>
</evidence>
<dbReference type="EMBL" id="JAOPGA020000148">
    <property type="protein sequence ID" value="KAL0477178.1"/>
    <property type="molecule type" value="Genomic_DNA"/>
</dbReference>
<keyword evidence="3" id="KW-1185">Reference proteome</keyword>
<dbReference type="AlphaFoldDB" id="A0AAW2YJK1"/>
<protein>
    <submittedName>
        <fullName evidence="2">Uncharacterized protein</fullName>
    </submittedName>
</protein>
<organism evidence="2 3">
    <name type="scientific">Acrasis kona</name>
    <dbReference type="NCBI Taxonomy" id="1008807"/>
    <lineage>
        <taxon>Eukaryota</taxon>
        <taxon>Discoba</taxon>
        <taxon>Heterolobosea</taxon>
        <taxon>Tetramitia</taxon>
        <taxon>Eutetramitia</taxon>
        <taxon>Acrasidae</taxon>
        <taxon>Acrasis</taxon>
    </lineage>
</organism>